<protein>
    <submittedName>
        <fullName evidence="2">Uncharacterized protein</fullName>
    </submittedName>
</protein>
<keyword evidence="1" id="KW-0472">Membrane</keyword>
<dbReference type="AlphaFoldDB" id="C8VZE5"/>
<feature type="transmembrane region" description="Helical" evidence="1">
    <location>
        <begin position="6"/>
        <end position="23"/>
    </location>
</feature>
<keyword evidence="1" id="KW-0812">Transmembrane</keyword>
<sequence>MNWWVMLPTAAGVVVGVIGYLMNRSILEMDEKIDKANIRIDEISVKLDQSNAHLEKVVNDLWKEFYDYKDKATDEFVKKTDFVHVTSDIGKKLDRVYDILLDLKGKVH</sequence>
<dbReference type="HOGENOM" id="CLU_159354_0_0_9"/>
<dbReference type="OrthoDB" id="1862362at2"/>
<dbReference type="RefSeq" id="WP_015759560.1">
    <property type="nucleotide sequence ID" value="NC_013216.1"/>
</dbReference>
<evidence type="ECO:0000313" key="3">
    <source>
        <dbReference type="Proteomes" id="UP000002217"/>
    </source>
</evidence>
<accession>C8VZE5</accession>
<dbReference type="EMBL" id="CP001720">
    <property type="protein sequence ID" value="ACV64890.1"/>
    <property type="molecule type" value="Genomic_DNA"/>
</dbReference>
<evidence type="ECO:0000313" key="2">
    <source>
        <dbReference type="EMBL" id="ACV64890.1"/>
    </source>
</evidence>
<organism evidence="2 3">
    <name type="scientific">Desulfofarcimen acetoxidans (strain ATCC 49208 / DSM 771 / KCTC 5769 / VKM B-1644 / 5575)</name>
    <name type="common">Desulfotomaculum acetoxidans</name>
    <dbReference type="NCBI Taxonomy" id="485916"/>
    <lineage>
        <taxon>Bacteria</taxon>
        <taxon>Bacillati</taxon>
        <taxon>Bacillota</taxon>
        <taxon>Clostridia</taxon>
        <taxon>Eubacteriales</taxon>
        <taxon>Peptococcaceae</taxon>
        <taxon>Desulfofarcimen</taxon>
    </lineage>
</organism>
<name>C8VZE5_DESAS</name>
<keyword evidence="3" id="KW-1185">Reference proteome</keyword>
<proteinExistence type="predicted"/>
<dbReference type="KEGG" id="dae:Dtox_4223"/>
<evidence type="ECO:0000256" key="1">
    <source>
        <dbReference type="SAM" id="Phobius"/>
    </source>
</evidence>
<gene>
    <name evidence="2" type="ordered locus">Dtox_4223</name>
</gene>
<dbReference type="Proteomes" id="UP000002217">
    <property type="component" value="Chromosome"/>
</dbReference>
<dbReference type="STRING" id="485916.Dtox_4223"/>
<reference evidence="2 3" key="1">
    <citation type="journal article" date="2009" name="Stand. Genomic Sci.">
        <title>Complete genome sequence of Desulfotomaculum acetoxidans type strain (5575).</title>
        <authorList>
            <person name="Spring S."/>
            <person name="Lapidus A."/>
            <person name="Schroder M."/>
            <person name="Gleim D."/>
            <person name="Sims D."/>
            <person name="Meincke L."/>
            <person name="Glavina Del Rio T."/>
            <person name="Tice H."/>
            <person name="Copeland A."/>
            <person name="Cheng J.F."/>
            <person name="Lucas S."/>
            <person name="Chen F."/>
            <person name="Nolan M."/>
            <person name="Bruce D."/>
            <person name="Goodwin L."/>
            <person name="Pitluck S."/>
            <person name="Ivanova N."/>
            <person name="Mavromatis K."/>
            <person name="Mikhailova N."/>
            <person name="Pati A."/>
            <person name="Chen A."/>
            <person name="Palaniappan K."/>
            <person name="Land M."/>
            <person name="Hauser L."/>
            <person name="Chang Y.J."/>
            <person name="Jeffries C.D."/>
            <person name="Chain P."/>
            <person name="Saunders E."/>
            <person name="Brettin T."/>
            <person name="Detter J.C."/>
            <person name="Goker M."/>
            <person name="Bristow J."/>
            <person name="Eisen J.A."/>
            <person name="Markowitz V."/>
            <person name="Hugenholtz P."/>
            <person name="Kyrpides N.C."/>
            <person name="Klenk H.P."/>
            <person name="Han C."/>
        </authorList>
    </citation>
    <scope>NUCLEOTIDE SEQUENCE [LARGE SCALE GENOMIC DNA]</scope>
    <source>
        <strain evidence="3">ATCC 49208 / DSM 771 / VKM B-1644</strain>
    </source>
</reference>
<keyword evidence="1" id="KW-1133">Transmembrane helix</keyword>